<evidence type="ECO:0000256" key="3">
    <source>
        <dbReference type="ARBA" id="ARBA00009666"/>
    </source>
</evidence>
<dbReference type="InterPro" id="IPR050670">
    <property type="entry name" value="STAM"/>
</dbReference>
<dbReference type="EMBL" id="KB469300">
    <property type="protein sequence ID" value="EPQ56643.1"/>
    <property type="molecule type" value="Genomic_DNA"/>
</dbReference>
<feature type="region of interest" description="Disordered" evidence="12">
    <location>
        <begin position="197"/>
        <end position="290"/>
    </location>
</feature>
<dbReference type="KEGG" id="gtr:GLOTRDRAFT_40403"/>
<keyword evidence="7" id="KW-0813">Transport</keyword>
<dbReference type="GO" id="GO:0043130">
    <property type="term" value="F:ubiquitin binding"/>
    <property type="evidence" value="ECO:0007669"/>
    <property type="project" value="InterPro"/>
</dbReference>
<evidence type="ECO:0000259" key="14">
    <source>
        <dbReference type="PROSITE" id="PS50179"/>
    </source>
</evidence>
<feature type="compositionally biased region" description="Low complexity" evidence="12">
    <location>
        <begin position="264"/>
        <end position="280"/>
    </location>
</feature>
<dbReference type="InterPro" id="IPR003903">
    <property type="entry name" value="UIM_dom"/>
</dbReference>
<dbReference type="eggNOG" id="KOG2199">
    <property type="taxonomic scope" value="Eukaryota"/>
</dbReference>
<dbReference type="Proteomes" id="UP000030669">
    <property type="component" value="Unassembled WGS sequence"/>
</dbReference>
<dbReference type="PROSITE" id="PS50179">
    <property type="entry name" value="VHS"/>
    <property type="match status" value="1"/>
</dbReference>
<proteinExistence type="inferred from homology"/>
<dbReference type="GO" id="GO:0043328">
    <property type="term" value="P:protein transport to vacuole involved in ubiquitin-dependent protein catabolic process via the multivesicular body sorting pathway"/>
    <property type="evidence" value="ECO:0007669"/>
    <property type="project" value="TreeGrafter"/>
</dbReference>
<dbReference type="RefSeq" id="XP_007864836.1">
    <property type="nucleotide sequence ID" value="XM_007866645.1"/>
</dbReference>
<dbReference type="InterPro" id="IPR008942">
    <property type="entry name" value="ENTH_VHS"/>
</dbReference>
<dbReference type="SUPFAM" id="SSF89009">
    <property type="entry name" value="GAT-like domain"/>
    <property type="match status" value="1"/>
</dbReference>
<keyword evidence="6 11" id="KW-0728">SH3 domain</keyword>
<keyword evidence="16" id="KW-1185">Reference proteome</keyword>
<dbReference type="AlphaFoldDB" id="S7QBC0"/>
<dbReference type="STRING" id="670483.S7QBC0"/>
<dbReference type="PANTHER" id="PTHR45929">
    <property type="entry name" value="JAK PATHWAY SIGNAL TRANSDUCTION ADAPTOR MOLECULE"/>
    <property type="match status" value="1"/>
</dbReference>
<dbReference type="PRINTS" id="PR00452">
    <property type="entry name" value="SH3DOMAIN"/>
</dbReference>
<dbReference type="InterPro" id="IPR002014">
    <property type="entry name" value="VHS_dom"/>
</dbReference>
<evidence type="ECO:0000256" key="7">
    <source>
        <dbReference type="ARBA" id="ARBA00022448"/>
    </source>
</evidence>
<evidence type="ECO:0000256" key="1">
    <source>
        <dbReference type="ARBA" id="ARBA00002654"/>
    </source>
</evidence>
<evidence type="ECO:0000256" key="11">
    <source>
        <dbReference type="PROSITE-ProRule" id="PRU00192"/>
    </source>
</evidence>
<keyword evidence="10" id="KW-0472">Membrane</keyword>
<dbReference type="GO" id="GO:0033565">
    <property type="term" value="C:ESCRT-0 complex"/>
    <property type="evidence" value="ECO:0007669"/>
    <property type="project" value="TreeGrafter"/>
</dbReference>
<dbReference type="HOGENOM" id="CLU_010104_2_1_1"/>
<dbReference type="SMART" id="SM00326">
    <property type="entry name" value="SH3"/>
    <property type="match status" value="1"/>
</dbReference>
<dbReference type="OMA" id="QVYRDWW"/>
<dbReference type="Pfam" id="PF00018">
    <property type="entry name" value="SH3_1"/>
    <property type="match status" value="1"/>
</dbReference>
<dbReference type="OrthoDB" id="10255964at2759"/>
<dbReference type="InterPro" id="IPR004152">
    <property type="entry name" value="GAT_dom"/>
</dbReference>
<evidence type="ECO:0000256" key="5">
    <source>
        <dbReference type="ARBA" id="ARBA00018978"/>
    </source>
</evidence>
<evidence type="ECO:0000256" key="10">
    <source>
        <dbReference type="ARBA" id="ARBA00023136"/>
    </source>
</evidence>
<name>S7QBC0_GLOTA</name>
<dbReference type="CDD" id="cd11805">
    <property type="entry name" value="SH3_GRB2_like_C"/>
    <property type="match status" value="1"/>
</dbReference>
<comment type="similarity">
    <text evidence="3">Belongs to the STAM family.</text>
</comment>
<dbReference type="Pfam" id="PF03127">
    <property type="entry name" value="GAT"/>
    <property type="match status" value="1"/>
</dbReference>
<evidence type="ECO:0000259" key="13">
    <source>
        <dbReference type="PROSITE" id="PS50002"/>
    </source>
</evidence>
<gene>
    <name evidence="15" type="ORF">GLOTRDRAFT_40403</name>
</gene>
<dbReference type="SUPFAM" id="SSF50044">
    <property type="entry name" value="SH3-domain"/>
    <property type="match status" value="1"/>
</dbReference>
<dbReference type="PROSITE" id="PS50002">
    <property type="entry name" value="SH3"/>
    <property type="match status" value="1"/>
</dbReference>
<dbReference type="GO" id="GO:0010008">
    <property type="term" value="C:endosome membrane"/>
    <property type="evidence" value="ECO:0007669"/>
    <property type="project" value="UniProtKB-SubCell"/>
</dbReference>
<evidence type="ECO:0000256" key="4">
    <source>
        <dbReference type="ARBA" id="ARBA00017923"/>
    </source>
</evidence>
<keyword evidence="9" id="KW-0653">Protein transport</keyword>
<organism evidence="15 16">
    <name type="scientific">Gloeophyllum trabeum (strain ATCC 11539 / FP-39264 / Madison 617)</name>
    <name type="common">Brown rot fungus</name>
    <dbReference type="NCBI Taxonomy" id="670483"/>
    <lineage>
        <taxon>Eukaryota</taxon>
        <taxon>Fungi</taxon>
        <taxon>Dikarya</taxon>
        <taxon>Basidiomycota</taxon>
        <taxon>Agaricomycotina</taxon>
        <taxon>Agaricomycetes</taxon>
        <taxon>Gloeophyllales</taxon>
        <taxon>Gloeophyllaceae</taxon>
        <taxon>Gloeophyllum</taxon>
    </lineage>
</organism>
<sequence>MFKAGQPNPYDEIVVKTTDENLTSENWELILNLCDKVQDEGETGQVVLQARNVIASVIKRLAHRNPNVQLYSLSLVESLQKNCGIEVHREIASRAFTQALEKLVTDRTSHDKVRRRALSLIATWTAEFEKDPSLGIMEDLYNNLKAKNYRFETPQEPPPPDVDDEIRRKEEEELQRALEMSVQDKGGRTQWAEYSAYSSSGAGGSSSSAGYGASPSTSGAGSSAAAGSSSSYRRDSYAQPSTPSYAGGYAPAARPDISRGQTPAAISSVTSSASSFGPAPSTSPPAPASQPIVTRVRALHTFEPSEPGELAFEKGDIIKVVDRGYKDWWRGQLKGRTGIFPVNYVEPLPEPTPAELAREAEQEAAVFYQAMNVDRLLTLLRHLDPAKDNLADNEEIQELYRQCMSLRPKIVKLIEKYSQKRADLISMNEGFIKARTIYERMMEESLARHTQGTSFQFYQDGSVLTP</sequence>
<dbReference type="SUPFAM" id="SSF48464">
    <property type="entry name" value="ENTH/VHS domain"/>
    <property type="match status" value="1"/>
</dbReference>
<protein>
    <recommendedName>
        <fullName evidence="4">Class E vacuolar protein-sorting machinery protein HSE1</fullName>
    </recommendedName>
    <alternativeName>
        <fullName evidence="5">Class E vacuolar protein-sorting machinery protein hse1</fullName>
    </alternativeName>
</protein>
<dbReference type="Pfam" id="PF00790">
    <property type="entry name" value="VHS"/>
    <property type="match status" value="1"/>
</dbReference>
<dbReference type="Gene3D" id="1.20.5.1940">
    <property type="match status" value="1"/>
</dbReference>
<dbReference type="PROSITE" id="PS50330">
    <property type="entry name" value="UIM"/>
    <property type="match status" value="1"/>
</dbReference>
<dbReference type="CDD" id="cd16978">
    <property type="entry name" value="VHS_HSE1"/>
    <property type="match status" value="1"/>
</dbReference>
<comment type="subcellular location">
    <subcellularLocation>
        <location evidence="2">Endosome membrane</location>
        <topology evidence="2">Peripheral membrane protein</topology>
        <orientation evidence="2">Cytoplasmic side</orientation>
    </subcellularLocation>
</comment>
<dbReference type="GO" id="GO:0035091">
    <property type="term" value="F:phosphatidylinositol binding"/>
    <property type="evidence" value="ECO:0007669"/>
    <property type="project" value="InterPro"/>
</dbReference>
<evidence type="ECO:0000313" key="16">
    <source>
        <dbReference type="Proteomes" id="UP000030669"/>
    </source>
</evidence>
<dbReference type="Gene3D" id="1.25.40.90">
    <property type="match status" value="1"/>
</dbReference>
<feature type="domain" description="SH3" evidence="13">
    <location>
        <begin position="291"/>
        <end position="350"/>
    </location>
</feature>
<dbReference type="GeneID" id="19305976"/>
<feature type="domain" description="VHS" evidence="14">
    <location>
        <begin position="17"/>
        <end position="152"/>
    </location>
</feature>
<dbReference type="Gene3D" id="2.30.30.40">
    <property type="entry name" value="SH3 Domains"/>
    <property type="match status" value="1"/>
</dbReference>
<evidence type="ECO:0000256" key="6">
    <source>
        <dbReference type="ARBA" id="ARBA00022443"/>
    </source>
</evidence>
<keyword evidence="8" id="KW-0967">Endosome</keyword>
<accession>S7QBC0</accession>
<feature type="compositionally biased region" description="Low complexity" evidence="12">
    <location>
        <begin position="197"/>
        <end position="231"/>
    </location>
</feature>
<evidence type="ECO:0000256" key="2">
    <source>
        <dbReference type="ARBA" id="ARBA00004125"/>
    </source>
</evidence>
<dbReference type="InterPro" id="IPR001452">
    <property type="entry name" value="SH3_domain"/>
</dbReference>
<dbReference type="CDD" id="cd21386">
    <property type="entry name" value="GAT_Hse1"/>
    <property type="match status" value="1"/>
</dbReference>
<dbReference type="SMART" id="SM00288">
    <property type="entry name" value="VHS"/>
    <property type="match status" value="1"/>
</dbReference>
<reference evidence="15 16" key="1">
    <citation type="journal article" date="2012" name="Science">
        <title>The Paleozoic origin of enzymatic lignin decomposition reconstructed from 31 fungal genomes.</title>
        <authorList>
            <person name="Floudas D."/>
            <person name="Binder M."/>
            <person name="Riley R."/>
            <person name="Barry K."/>
            <person name="Blanchette R.A."/>
            <person name="Henrissat B."/>
            <person name="Martinez A.T."/>
            <person name="Otillar R."/>
            <person name="Spatafora J.W."/>
            <person name="Yadav J.S."/>
            <person name="Aerts A."/>
            <person name="Benoit I."/>
            <person name="Boyd A."/>
            <person name="Carlson A."/>
            <person name="Copeland A."/>
            <person name="Coutinho P.M."/>
            <person name="de Vries R.P."/>
            <person name="Ferreira P."/>
            <person name="Findley K."/>
            <person name="Foster B."/>
            <person name="Gaskell J."/>
            <person name="Glotzer D."/>
            <person name="Gorecki P."/>
            <person name="Heitman J."/>
            <person name="Hesse C."/>
            <person name="Hori C."/>
            <person name="Igarashi K."/>
            <person name="Jurgens J.A."/>
            <person name="Kallen N."/>
            <person name="Kersten P."/>
            <person name="Kohler A."/>
            <person name="Kuees U."/>
            <person name="Kumar T.K.A."/>
            <person name="Kuo A."/>
            <person name="LaButti K."/>
            <person name="Larrondo L.F."/>
            <person name="Lindquist E."/>
            <person name="Ling A."/>
            <person name="Lombard V."/>
            <person name="Lucas S."/>
            <person name="Lundell T."/>
            <person name="Martin R."/>
            <person name="McLaughlin D.J."/>
            <person name="Morgenstern I."/>
            <person name="Morin E."/>
            <person name="Murat C."/>
            <person name="Nagy L.G."/>
            <person name="Nolan M."/>
            <person name="Ohm R.A."/>
            <person name="Patyshakuliyeva A."/>
            <person name="Rokas A."/>
            <person name="Ruiz-Duenas F.J."/>
            <person name="Sabat G."/>
            <person name="Salamov A."/>
            <person name="Samejima M."/>
            <person name="Schmutz J."/>
            <person name="Slot J.C."/>
            <person name="St John F."/>
            <person name="Stenlid J."/>
            <person name="Sun H."/>
            <person name="Sun S."/>
            <person name="Syed K."/>
            <person name="Tsang A."/>
            <person name="Wiebenga A."/>
            <person name="Young D."/>
            <person name="Pisabarro A."/>
            <person name="Eastwood D.C."/>
            <person name="Martin F."/>
            <person name="Cullen D."/>
            <person name="Grigoriev I.V."/>
            <person name="Hibbett D.S."/>
        </authorList>
    </citation>
    <scope>NUCLEOTIDE SEQUENCE [LARGE SCALE GENOMIC DNA]</scope>
    <source>
        <strain evidence="15 16">ATCC 11539</strain>
    </source>
</reference>
<evidence type="ECO:0000313" key="15">
    <source>
        <dbReference type="EMBL" id="EPQ56643.1"/>
    </source>
</evidence>
<dbReference type="FunFam" id="2.30.30.40:FF:000072">
    <property type="entry name" value="Unconventional Myosin IB"/>
    <property type="match status" value="1"/>
</dbReference>
<evidence type="ECO:0000256" key="9">
    <source>
        <dbReference type="ARBA" id="ARBA00022927"/>
    </source>
</evidence>
<comment type="function">
    <text evidence="1">Component of the ESCRT-0 complex which is the sorting receptor for ubiquitinated cargo proteins at the multivesicular body (MVB).</text>
</comment>
<dbReference type="PANTHER" id="PTHR45929:SF3">
    <property type="entry name" value="JAK PATHWAY SIGNAL TRANSDUCTION ADAPTOR MOLECULE"/>
    <property type="match status" value="1"/>
</dbReference>
<dbReference type="InterPro" id="IPR036028">
    <property type="entry name" value="SH3-like_dom_sf"/>
</dbReference>
<evidence type="ECO:0000256" key="12">
    <source>
        <dbReference type="SAM" id="MobiDB-lite"/>
    </source>
</evidence>
<evidence type="ECO:0000256" key="8">
    <source>
        <dbReference type="ARBA" id="ARBA00022753"/>
    </source>
</evidence>